<evidence type="ECO:0000313" key="8">
    <source>
        <dbReference type="EMBL" id="TQN42665.1"/>
    </source>
</evidence>
<accession>A0A543PF11</accession>
<feature type="transmembrane region" description="Helical" evidence="7">
    <location>
        <begin position="185"/>
        <end position="204"/>
    </location>
</feature>
<keyword evidence="3 7" id="KW-0812">Transmembrane</keyword>
<evidence type="ECO:0000256" key="6">
    <source>
        <dbReference type="SAM" id="MobiDB-lite"/>
    </source>
</evidence>
<feature type="transmembrane region" description="Helical" evidence="7">
    <location>
        <begin position="60"/>
        <end position="78"/>
    </location>
</feature>
<dbReference type="Proteomes" id="UP000319865">
    <property type="component" value="Unassembled WGS sequence"/>
</dbReference>
<proteinExistence type="predicted"/>
<comment type="subcellular location">
    <subcellularLocation>
        <location evidence="1">Cell membrane</location>
        <topology evidence="1">Multi-pass membrane protein</topology>
    </subcellularLocation>
</comment>
<protein>
    <submittedName>
        <fullName evidence="8">Amino acid/amide ABC transporter membrane protein 2 (HAAT family)</fullName>
    </submittedName>
</protein>
<keyword evidence="5 7" id="KW-0472">Membrane</keyword>
<feature type="transmembrane region" description="Helical" evidence="7">
    <location>
        <begin position="34"/>
        <end position="53"/>
    </location>
</feature>
<evidence type="ECO:0000313" key="9">
    <source>
        <dbReference type="Proteomes" id="UP000319865"/>
    </source>
</evidence>
<evidence type="ECO:0000256" key="5">
    <source>
        <dbReference type="ARBA" id="ARBA00023136"/>
    </source>
</evidence>
<feature type="region of interest" description="Disordered" evidence="6">
    <location>
        <begin position="354"/>
        <end position="378"/>
    </location>
</feature>
<dbReference type="EMBL" id="VFQE01000001">
    <property type="protein sequence ID" value="TQN42665.1"/>
    <property type="molecule type" value="Genomic_DNA"/>
</dbReference>
<sequence length="378" mass="39539">MSRQQTVRLARRLALVALVVVALAAPLSLRAFWLQSGLFAMAAIISAIGLTLLVGRSGQLSLGHAFFVAIGAYGYSYLAGDPGSPLASGLGWPPVLALLGAVLAAALAGALFSPISGRLRGIYLGLASLGLVFLGQHILFNATPVTGGYNGRNAEPFRIFGFTFGDSNPADLVVLGVRYGELERLWYLGLLFVAVAWWCAHNLVRSRPGRALATIRDSEVAAGVMGVNVARFKAAAFIVSSMYAALGGVLMALVFGRIVPESFGLLMSVEFLVMIVIGGIGSVGGAVAGAVFVTLLPLVLNRYSDLLPLLAQPGTSGISAADLSRIIYGLAIILILLFAHDGLAGLARRLRTSRRGADGPTDPDHPMSEPSTTKELAR</sequence>
<dbReference type="Pfam" id="PF02653">
    <property type="entry name" value="BPD_transp_2"/>
    <property type="match status" value="1"/>
</dbReference>
<name>A0A543PF11_9ACTN</name>
<gene>
    <name evidence="8" type="ORF">FHU33_2071</name>
</gene>
<comment type="caution">
    <text evidence="8">The sequence shown here is derived from an EMBL/GenBank/DDBJ whole genome shotgun (WGS) entry which is preliminary data.</text>
</comment>
<dbReference type="InterPro" id="IPR043428">
    <property type="entry name" value="LivM-like"/>
</dbReference>
<evidence type="ECO:0000256" key="3">
    <source>
        <dbReference type="ARBA" id="ARBA00022692"/>
    </source>
</evidence>
<dbReference type="AlphaFoldDB" id="A0A543PF11"/>
<dbReference type="PANTHER" id="PTHR30482:SF5">
    <property type="entry name" value="ABC TRANSPORTER PERMEASE PROTEIN"/>
    <property type="match status" value="1"/>
</dbReference>
<dbReference type="OrthoDB" id="9814461at2"/>
<dbReference type="GO" id="GO:0005886">
    <property type="term" value="C:plasma membrane"/>
    <property type="evidence" value="ECO:0007669"/>
    <property type="project" value="UniProtKB-SubCell"/>
</dbReference>
<evidence type="ECO:0000256" key="2">
    <source>
        <dbReference type="ARBA" id="ARBA00022475"/>
    </source>
</evidence>
<dbReference type="RefSeq" id="WP_142025272.1">
    <property type="nucleotide sequence ID" value="NZ_VFQE01000001.1"/>
</dbReference>
<feature type="transmembrane region" description="Helical" evidence="7">
    <location>
        <begin position="236"/>
        <end position="259"/>
    </location>
</feature>
<dbReference type="InterPro" id="IPR001851">
    <property type="entry name" value="ABC_transp_permease"/>
</dbReference>
<feature type="transmembrane region" description="Helical" evidence="7">
    <location>
        <begin position="121"/>
        <end position="140"/>
    </location>
</feature>
<keyword evidence="9" id="KW-1185">Reference proteome</keyword>
<feature type="transmembrane region" description="Helical" evidence="7">
    <location>
        <begin position="271"/>
        <end position="300"/>
    </location>
</feature>
<keyword evidence="4 7" id="KW-1133">Transmembrane helix</keyword>
<evidence type="ECO:0000256" key="4">
    <source>
        <dbReference type="ARBA" id="ARBA00022989"/>
    </source>
</evidence>
<organism evidence="8 9">
    <name type="scientific">Blastococcus colisei</name>
    <dbReference type="NCBI Taxonomy" id="1564162"/>
    <lineage>
        <taxon>Bacteria</taxon>
        <taxon>Bacillati</taxon>
        <taxon>Actinomycetota</taxon>
        <taxon>Actinomycetes</taxon>
        <taxon>Geodermatophilales</taxon>
        <taxon>Geodermatophilaceae</taxon>
        <taxon>Blastococcus</taxon>
    </lineage>
</organism>
<keyword evidence="2" id="KW-1003">Cell membrane</keyword>
<dbReference type="CDD" id="cd06581">
    <property type="entry name" value="TM_PBP1_LivM_like"/>
    <property type="match status" value="1"/>
</dbReference>
<reference evidence="8 9" key="1">
    <citation type="submission" date="2019-06" db="EMBL/GenBank/DDBJ databases">
        <title>Sequencing the genomes of 1000 actinobacteria strains.</title>
        <authorList>
            <person name="Klenk H.-P."/>
        </authorList>
    </citation>
    <scope>NUCLEOTIDE SEQUENCE [LARGE SCALE GENOMIC DNA]</scope>
    <source>
        <strain evidence="8 9">DSM 46837</strain>
    </source>
</reference>
<dbReference type="PANTHER" id="PTHR30482">
    <property type="entry name" value="HIGH-AFFINITY BRANCHED-CHAIN AMINO ACID TRANSPORT SYSTEM PERMEASE"/>
    <property type="match status" value="1"/>
</dbReference>
<evidence type="ECO:0000256" key="1">
    <source>
        <dbReference type="ARBA" id="ARBA00004651"/>
    </source>
</evidence>
<feature type="transmembrane region" description="Helical" evidence="7">
    <location>
        <begin position="326"/>
        <end position="347"/>
    </location>
</feature>
<feature type="transmembrane region" description="Helical" evidence="7">
    <location>
        <begin position="90"/>
        <end position="112"/>
    </location>
</feature>
<feature type="compositionally biased region" description="Polar residues" evidence="6">
    <location>
        <begin position="369"/>
        <end position="378"/>
    </location>
</feature>
<dbReference type="GO" id="GO:0015658">
    <property type="term" value="F:branched-chain amino acid transmembrane transporter activity"/>
    <property type="evidence" value="ECO:0007669"/>
    <property type="project" value="InterPro"/>
</dbReference>
<evidence type="ECO:0000256" key="7">
    <source>
        <dbReference type="SAM" id="Phobius"/>
    </source>
</evidence>